<accession>A0ACB8XFL0</accession>
<sequence length="668" mass="75841">MMPHFSVGELDQLPLETAWSDEHELVPLKQRLKILRAKSVSKSQEEILISAICPIDDVVKKEDDLCDSLGFHSDHEGSKGRSDIVSCEQSHNGTIRSIECSPLQARMLPERLEIEYNDARYDCVTQLHNCQHPSNADDIEISEDFLEDLDNVVLKERQRMLLSRELVGSTEPAMEHNLSDPSTNSVDMISQNAGIGSGGSSICDIEGNDTFEKSDGSVYASCEALESRCITGGAPARTYRHQGTTVSESRKYMHVHGEARPHFSGRGANNEQGLLSSSCKTVRTLALPPFPNVKVEPLDDELQISDKDTLDSQSLGNQISEKSEHANTDEIFEDIIDHMLLGDRMRLLASRNFPKTTLYENFENSSTFVSSGFDHKPTLSESSIPLMKKRPRKRRKTVTDSVETALEEDAPGLLQVLIEKGVLVDEIKLYGETEGDEVLDESLIEESFSELEDVIAKIFFQRQSFFKLAPMRCAKGEKASYCLACLISLVEQARYLRVRKWPVEWGWCRDLQSFIFVFERQNRIVLERPEYGYATYFFELVDTLPVRWQIKRLVTTMKLTSCSRITLIENRALTVGDDLTEGEARVLMEYGWIPDSGLGTMLNYCDRVVHDRKHESDTSEWRSKIGKLLTDGYNAKVGSRMVYWFRAPNEMIAILFMARSNCVWVRFF</sequence>
<keyword evidence="2" id="KW-1185">Reference proteome</keyword>
<protein>
    <submittedName>
        <fullName evidence="1">Uncharacterized protein</fullName>
    </submittedName>
</protein>
<gene>
    <name evidence="1" type="ORF">L6452_43742</name>
</gene>
<proteinExistence type="predicted"/>
<name>A0ACB8XFL0_ARCLA</name>
<dbReference type="Proteomes" id="UP001055879">
    <property type="component" value="Linkage Group LG18"/>
</dbReference>
<dbReference type="EMBL" id="CM042064">
    <property type="protein sequence ID" value="KAI3665124.1"/>
    <property type="molecule type" value="Genomic_DNA"/>
</dbReference>
<reference evidence="2" key="1">
    <citation type="journal article" date="2022" name="Mol. Ecol. Resour.">
        <title>The genomes of chicory, endive, great burdock and yacon provide insights into Asteraceae palaeo-polyploidization history and plant inulin production.</title>
        <authorList>
            <person name="Fan W."/>
            <person name="Wang S."/>
            <person name="Wang H."/>
            <person name="Wang A."/>
            <person name="Jiang F."/>
            <person name="Liu H."/>
            <person name="Zhao H."/>
            <person name="Xu D."/>
            <person name="Zhang Y."/>
        </authorList>
    </citation>
    <scope>NUCLEOTIDE SEQUENCE [LARGE SCALE GENOMIC DNA]</scope>
    <source>
        <strain evidence="2">cv. Niubang</strain>
    </source>
</reference>
<comment type="caution">
    <text evidence="1">The sequence shown here is derived from an EMBL/GenBank/DDBJ whole genome shotgun (WGS) entry which is preliminary data.</text>
</comment>
<evidence type="ECO:0000313" key="1">
    <source>
        <dbReference type="EMBL" id="KAI3665124.1"/>
    </source>
</evidence>
<organism evidence="1 2">
    <name type="scientific">Arctium lappa</name>
    <name type="common">Greater burdock</name>
    <name type="synonym">Lappa major</name>
    <dbReference type="NCBI Taxonomy" id="4217"/>
    <lineage>
        <taxon>Eukaryota</taxon>
        <taxon>Viridiplantae</taxon>
        <taxon>Streptophyta</taxon>
        <taxon>Embryophyta</taxon>
        <taxon>Tracheophyta</taxon>
        <taxon>Spermatophyta</taxon>
        <taxon>Magnoliopsida</taxon>
        <taxon>eudicotyledons</taxon>
        <taxon>Gunneridae</taxon>
        <taxon>Pentapetalae</taxon>
        <taxon>asterids</taxon>
        <taxon>campanulids</taxon>
        <taxon>Asterales</taxon>
        <taxon>Asteraceae</taxon>
        <taxon>Carduoideae</taxon>
        <taxon>Cardueae</taxon>
        <taxon>Arctiinae</taxon>
        <taxon>Arctium</taxon>
    </lineage>
</organism>
<reference evidence="1 2" key="2">
    <citation type="journal article" date="2022" name="Mol. Ecol. Resour.">
        <title>The genomes of chicory, endive, great burdock and yacon provide insights into Asteraceae paleo-polyploidization history and plant inulin production.</title>
        <authorList>
            <person name="Fan W."/>
            <person name="Wang S."/>
            <person name="Wang H."/>
            <person name="Wang A."/>
            <person name="Jiang F."/>
            <person name="Liu H."/>
            <person name="Zhao H."/>
            <person name="Xu D."/>
            <person name="Zhang Y."/>
        </authorList>
    </citation>
    <scope>NUCLEOTIDE SEQUENCE [LARGE SCALE GENOMIC DNA]</scope>
    <source>
        <strain evidence="2">cv. Niubang</strain>
    </source>
</reference>
<evidence type="ECO:0000313" key="2">
    <source>
        <dbReference type="Proteomes" id="UP001055879"/>
    </source>
</evidence>